<dbReference type="Proteomes" id="UP000198748">
    <property type="component" value="Unassembled WGS sequence"/>
</dbReference>
<dbReference type="GO" id="GO:0006355">
    <property type="term" value="P:regulation of DNA-templated transcription"/>
    <property type="evidence" value="ECO:0007669"/>
    <property type="project" value="InterPro"/>
</dbReference>
<evidence type="ECO:0000259" key="4">
    <source>
        <dbReference type="PROSITE" id="PS50043"/>
    </source>
</evidence>
<keyword evidence="7" id="KW-1185">Reference proteome</keyword>
<evidence type="ECO:0000259" key="5">
    <source>
        <dbReference type="PROSITE" id="PS50110"/>
    </source>
</evidence>
<dbReference type="PRINTS" id="PR00038">
    <property type="entry name" value="HTHLUXR"/>
</dbReference>
<dbReference type="CDD" id="cd06170">
    <property type="entry name" value="LuxR_C_like"/>
    <property type="match status" value="1"/>
</dbReference>
<dbReference type="PROSITE" id="PS50110">
    <property type="entry name" value="RESPONSE_REGULATORY"/>
    <property type="match status" value="1"/>
</dbReference>
<reference evidence="7" key="1">
    <citation type="submission" date="2016-10" db="EMBL/GenBank/DDBJ databases">
        <authorList>
            <person name="Varghese N."/>
            <person name="Submissions S."/>
        </authorList>
    </citation>
    <scope>NUCLEOTIDE SEQUENCE [LARGE SCALE GENOMIC DNA]</scope>
    <source>
        <strain evidence="7">DSM 25329</strain>
    </source>
</reference>
<feature type="modified residue" description="4-aspartylphosphate" evidence="3">
    <location>
        <position position="72"/>
    </location>
</feature>
<feature type="domain" description="HTH luxR-type" evidence="4">
    <location>
        <begin position="155"/>
        <end position="220"/>
    </location>
</feature>
<dbReference type="InterPro" id="IPR000792">
    <property type="entry name" value="Tscrpt_reg_LuxR_C"/>
</dbReference>
<dbReference type="SUPFAM" id="SSF46894">
    <property type="entry name" value="C-terminal effector domain of the bipartite response regulators"/>
    <property type="match status" value="1"/>
</dbReference>
<dbReference type="AlphaFoldDB" id="A0A1G7JM02"/>
<dbReference type="GO" id="GO:0003677">
    <property type="term" value="F:DNA binding"/>
    <property type="evidence" value="ECO:0007669"/>
    <property type="project" value="UniProtKB-KW"/>
</dbReference>
<evidence type="ECO:0000256" key="3">
    <source>
        <dbReference type="PROSITE-ProRule" id="PRU00169"/>
    </source>
</evidence>
<gene>
    <name evidence="6" type="ORF">SAMN04487996_109321</name>
</gene>
<dbReference type="InterPro" id="IPR016032">
    <property type="entry name" value="Sig_transdc_resp-reg_C-effctor"/>
</dbReference>
<dbReference type="PROSITE" id="PS50043">
    <property type="entry name" value="HTH_LUXR_2"/>
    <property type="match status" value="1"/>
</dbReference>
<sequence length="222" mass="24222">MIDTNASNGFNLYKKELMSVRILIVDDHPLVLEGLKSLLADAEGVQVVGTATNAIEAIAFLKNNEVDIAFLDINLPDISGIDLCKKVKEQFPEVKTLALSTFNERAYVSRMIQNGASGYLIKSSGKEDILEAITQVQAGGYFMNVQFDQVTPATAPKTVPFLTRREKEVLVLIAEGLTNPQIAEQLFISVTTVNSHRQNLLIKFEVSNTASLIKLAAGLGLI</sequence>
<evidence type="ECO:0000313" key="6">
    <source>
        <dbReference type="EMBL" id="SDF25489.1"/>
    </source>
</evidence>
<dbReference type="InterPro" id="IPR011006">
    <property type="entry name" value="CheY-like_superfamily"/>
</dbReference>
<dbReference type="STRING" id="659014.SAMN04487996_109321"/>
<dbReference type="PANTHER" id="PTHR43214:SF43">
    <property type="entry name" value="TWO-COMPONENT RESPONSE REGULATOR"/>
    <property type="match status" value="1"/>
</dbReference>
<dbReference type="GO" id="GO:0000160">
    <property type="term" value="P:phosphorelay signal transduction system"/>
    <property type="evidence" value="ECO:0007669"/>
    <property type="project" value="InterPro"/>
</dbReference>
<dbReference type="Pfam" id="PF00196">
    <property type="entry name" value="GerE"/>
    <property type="match status" value="1"/>
</dbReference>
<keyword evidence="1 3" id="KW-0597">Phosphoprotein</keyword>
<keyword evidence="2" id="KW-0238">DNA-binding</keyword>
<dbReference type="InterPro" id="IPR039420">
    <property type="entry name" value="WalR-like"/>
</dbReference>
<dbReference type="CDD" id="cd17535">
    <property type="entry name" value="REC_NarL-like"/>
    <property type="match status" value="1"/>
</dbReference>
<dbReference type="Gene3D" id="3.40.50.2300">
    <property type="match status" value="1"/>
</dbReference>
<dbReference type="InterPro" id="IPR001789">
    <property type="entry name" value="Sig_transdc_resp-reg_receiver"/>
</dbReference>
<dbReference type="SUPFAM" id="SSF52172">
    <property type="entry name" value="CheY-like"/>
    <property type="match status" value="1"/>
</dbReference>
<evidence type="ECO:0000256" key="2">
    <source>
        <dbReference type="ARBA" id="ARBA00023125"/>
    </source>
</evidence>
<name>A0A1G7JM02_9BACT</name>
<dbReference type="SMART" id="SM00421">
    <property type="entry name" value="HTH_LUXR"/>
    <property type="match status" value="1"/>
</dbReference>
<proteinExistence type="predicted"/>
<evidence type="ECO:0000313" key="7">
    <source>
        <dbReference type="Proteomes" id="UP000198748"/>
    </source>
</evidence>
<dbReference type="SMART" id="SM00448">
    <property type="entry name" value="REC"/>
    <property type="match status" value="1"/>
</dbReference>
<dbReference type="Pfam" id="PF00072">
    <property type="entry name" value="Response_reg"/>
    <property type="match status" value="1"/>
</dbReference>
<dbReference type="EMBL" id="FNAN01000009">
    <property type="protein sequence ID" value="SDF25489.1"/>
    <property type="molecule type" value="Genomic_DNA"/>
</dbReference>
<protein>
    <submittedName>
        <fullName evidence="6">Two component transcriptional regulator, LuxR family</fullName>
    </submittedName>
</protein>
<dbReference type="InterPro" id="IPR058245">
    <property type="entry name" value="NreC/VraR/RcsB-like_REC"/>
</dbReference>
<evidence type="ECO:0000256" key="1">
    <source>
        <dbReference type="ARBA" id="ARBA00022553"/>
    </source>
</evidence>
<dbReference type="PANTHER" id="PTHR43214">
    <property type="entry name" value="TWO-COMPONENT RESPONSE REGULATOR"/>
    <property type="match status" value="1"/>
</dbReference>
<organism evidence="6 7">
    <name type="scientific">Dyadobacter soli</name>
    <dbReference type="NCBI Taxonomy" id="659014"/>
    <lineage>
        <taxon>Bacteria</taxon>
        <taxon>Pseudomonadati</taxon>
        <taxon>Bacteroidota</taxon>
        <taxon>Cytophagia</taxon>
        <taxon>Cytophagales</taxon>
        <taxon>Spirosomataceae</taxon>
        <taxon>Dyadobacter</taxon>
    </lineage>
</organism>
<accession>A0A1G7JM02</accession>
<feature type="domain" description="Response regulatory" evidence="5">
    <location>
        <begin position="21"/>
        <end position="137"/>
    </location>
</feature>
<dbReference type="PROSITE" id="PS00622">
    <property type="entry name" value="HTH_LUXR_1"/>
    <property type="match status" value="1"/>
</dbReference>